<reference evidence="1" key="1">
    <citation type="submission" date="2020-11" db="EMBL/GenBank/DDBJ databases">
        <authorList>
            <person name="Tran Van P."/>
        </authorList>
    </citation>
    <scope>NUCLEOTIDE SEQUENCE</scope>
</reference>
<proteinExistence type="predicted"/>
<dbReference type="EMBL" id="OD576283">
    <property type="protein sequence ID" value="CAD7450563.1"/>
    <property type="molecule type" value="Genomic_DNA"/>
</dbReference>
<dbReference type="AlphaFoldDB" id="A0A7R9I7J6"/>
<evidence type="ECO:0000313" key="1">
    <source>
        <dbReference type="EMBL" id="CAD7450563.1"/>
    </source>
</evidence>
<accession>A0A7R9I7J6</accession>
<protein>
    <submittedName>
        <fullName evidence="1">Uncharacterized protein</fullName>
    </submittedName>
</protein>
<gene>
    <name evidence="1" type="ORF">TBIB3V08_LOCUS12833</name>
</gene>
<organism evidence="1">
    <name type="scientific">Timema bartmani</name>
    <dbReference type="NCBI Taxonomy" id="61472"/>
    <lineage>
        <taxon>Eukaryota</taxon>
        <taxon>Metazoa</taxon>
        <taxon>Ecdysozoa</taxon>
        <taxon>Arthropoda</taxon>
        <taxon>Hexapoda</taxon>
        <taxon>Insecta</taxon>
        <taxon>Pterygota</taxon>
        <taxon>Neoptera</taxon>
        <taxon>Polyneoptera</taxon>
        <taxon>Phasmatodea</taxon>
        <taxon>Timematodea</taxon>
        <taxon>Timematoidea</taxon>
        <taxon>Timematidae</taxon>
        <taxon>Timema</taxon>
    </lineage>
</organism>
<name>A0A7R9I7J6_9NEOP</name>
<sequence length="73" mass="8496">MPRLLTTSASAVRKLMLKAELMGIDTQSLEIQEAHVAALVDIHKKWHIQPAFRKKLKQNLKFRTSNRHDTYIK</sequence>